<evidence type="ECO:0000313" key="2">
    <source>
        <dbReference type="Proteomes" id="UP001597024"/>
    </source>
</evidence>
<accession>A0ABW3DN36</accession>
<sequence length="62" mass="6984">MWNRRQVNIGGFSFSAESVAKLKPGSVLLQSHDKRWSPPDQGDVVITLAEFNRRGRDPAQCE</sequence>
<name>A0ABW3DN36_9ACTN</name>
<comment type="caution">
    <text evidence="1">The sequence shown here is derived from an EMBL/GenBank/DDBJ whole genome shotgun (WGS) entry which is preliminary data.</text>
</comment>
<gene>
    <name evidence="1" type="ORF">ACFQ08_06255</name>
</gene>
<dbReference type="EMBL" id="JBHTHX010000122">
    <property type="protein sequence ID" value="MFD0884151.1"/>
    <property type="molecule type" value="Genomic_DNA"/>
</dbReference>
<proteinExistence type="predicted"/>
<keyword evidence="2" id="KW-1185">Reference proteome</keyword>
<organism evidence="1 2">
    <name type="scientific">Streptosporangium algeriense</name>
    <dbReference type="NCBI Taxonomy" id="1682748"/>
    <lineage>
        <taxon>Bacteria</taxon>
        <taxon>Bacillati</taxon>
        <taxon>Actinomycetota</taxon>
        <taxon>Actinomycetes</taxon>
        <taxon>Streptosporangiales</taxon>
        <taxon>Streptosporangiaceae</taxon>
        <taxon>Streptosporangium</taxon>
    </lineage>
</organism>
<reference evidence="2" key="1">
    <citation type="journal article" date="2019" name="Int. J. Syst. Evol. Microbiol.">
        <title>The Global Catalogue of Microorganisms (GCM) 10K type strain sequencing project: providing services to taxonomists for standard genome sequencing and annotation.</title>
        <authorList>
            <consortium name="The Broad Institute Genomics Platform"/>
            <consortium name="The Broad Institute Genome Sequencing Center for Infectious Disease"/>
            <person name="Wu L."/>
            <person name="Ma J."/>
        </authorList>
    </citation>
    <scope>NUCLEOTIDE SEQUENCE [LARGE SCALE GENOMIC DNA]</scope>
    <source>
        <strain evidence="2">CCUG 62974</strain>
    </source>
</reference>
<protein>
    <submittedName>
        <fullName evidence="1">Uncharacterized protein</fullName>
    </submittedName>
</protein>
<dbReference type="Proteomes" id="UP001597024">
    <property type="component" value="Unassembled WGS sequence"/>
</dbReference>
<evidence type="ECO:0000313" key="1">
    <source>
        <dbReference type="EMBL" id="MFD0884151.1"/>
    </source>
</evidence>